<dbReference type="EMBL" id="JABFJW010000001">
    <property type="protein sequence ID" value="NOK07466.1"/>
    <property type="molecule type" value="Genomic_DNA"/>
</dbReference>
<dbReference type="Proteomes" id="UP000528460">
    <property type="component" value="Unassembled WGS sequence"/>
</dbReference>
<evidence type="ECO:0000313" key="2">
    <source>
        <dbReference type="EMBL" id="NOK07466.1"/>
    </source>
</evidence>
<evidence type="ECO:0000256" key="1">
    <source>
        <dbReference type="SAM" id="MobiDB-lite"/>
    </source>
</evidence>
<sequence>MSEAIDWDPMQELASRGEVHRGDTVRLQGTGATAEVTSVEPIAELPVFVGFPSAAFKPKAGDVLEVLSKPGDDLPALIA</sequence>
<organism evidence="2 3">
    <name type="scientific">Corallococcus exercitus</name>
    <dbReference type="NCBI Taxonomy" id="2316736"/>
    <lineage>
        <taxon>Bacteria</taxon>
        <taxon>Pseudomonadati</taxon>
        <taxon>Myxococcota</taxon>
        <taxon>Myxococcia</taxon>
        <taxon>Myxococcales</taxon>
        <taxon>Cystobacterineae</taxon>
        <taxon>Myxococcaceae</taxon>
        <taxon>Corallococcus</taxon>
    </lineage>
</organism>
<accession>A0A7Y4NBL1</accession>
<gene>
    <name evidence="2" type="ORF">HNS30_00170</name>
</gene>
<feature type="region of interest" description="Disordered" evidence="1">
    <location>
        <begin position="1"/>
        <end position="22"/>
    </location>
</feature>
<dbReference type="RefSeq" id="WP_171411716.1">
    <property type="nucleotide sequence ID" value="NZ_JABFJW010000001.1"/>
</dbReference>
<reference evidence="2 3" key="1">
    <citation type="submission" date="2020-05" db="EMBL/GenBank/DDBJ databases">
        <authorList>
            <person name="Whitworth D."/>
        </authorList>
    </citation>
    <scope>NUCLEOTIDE SEQUENCE [LARGE SCALE GENOMIC DNA]</scope>
    <source>
        <strain evidence="2 3">CA046A</strain>
    </source>
</reference>
<comment type="caution">
    <text evidence="2">The sequence shown here is derived from an EMBL/GenBank/DDBJ whole genome shotgun (WGS) entry which is preliminary data.</text>
</comment>
<protein>
    <submittedName>
        <fullName evidence="2">Uncharacterized protein</fullName>
    </submittedName>
</protein>
<proteinExistence type="predicted"/>
<dbReference type="AlphaFoldDB" id="A0A7Y4NBL1"/>
<evidence type="ECO:0000313" key="3">
    <source>
        <dbReference type="Proteomes" id="UP000528460"/>
    </source>
</evidence>
<name>A0A7Y4NBL1_9BACT</name>